<name>D1NU20_9BIFI</name>
<protein>
    <submittedName>
        <fullName evidence="1">Uncharacterized protein</fullName>
    </submittedName>
</protein>
<sequence length="39" mass="4083">MQTFVTLGEDGFHGMWGLRAVTGLPVNPADLGIPWGAAV</sequence>
<proteinExistence type="predicted"/>
<evidence type="ECO:0000313" key="2">
    <source>
        <dbReference type="Proteomes" id="UP000003656"/>
    </source>
</evidence>
<comment type="caution">
    <text evidence="1">The sequence shown here is derived from an EMBL/GenBank/DDBJ whole genome shotgun (WGS) entry which is preliminary data.</text>
</comment>
<accession>D1NU20</accession>
<dbReference type="Proteomes" id="UP000003656">
    <property type="component" value="Unassembled WGS sequence"/>
</dbReference>
<gene>
    <name evidence="1" type="ORF">BIFGAL_03341</name>
</gene>
<evidence type="ECO:0000313" key="1">
    <source>
        <dbReference type="EMBL" id="EFA23224.1"/>
    </source>
</evidence>
<dbReference type="EMBL" id="ABXB03000002">
    <property type="protein sequence ID" value="EFA23224.1"/>
    <property type="molecule type" value="Genomic_DNA"/>
</dbReference>
<organism evidence="1 2">
    <name type="scientific">Bifidobacterium gallicum DSM 20093 = LMG 11596</name>
    <dbReference type="NCBI Taxonomy" id="561180"/>
    <lineage>
        <taxon>Bacteria</taxon>
        <taxon>Bacillati</taxon>
        <taxon>Actinomycetota</taxon>
        <taxon>Actinomycetes</taxon>
        <taxon>Bifidobacteriales</taxon>
        <taxon>Bifidobacteriaceae</taxon>
        <taxon>Bifidobacterium</taxon>
    </lineage>
</organism>
<dbReference type="AlphaFoldDB" id="D1NU20"/>
<reference evidence="1 2" key="1">
    <citation type="submission" date="2009-11" db="EMBL/GenBank/DDBJ databases">
        <authorList>
            <person name="Weinstock G."/>
            <person name="Sodergren E."/>
            <person name="Clifton S."/>
            <person name="Fulton L."/>
            <person name="Fulton B."/>
            <person name="Courtney L."/>
            <person name="Fronick C."/>
            <person name="Harrison M."/>
            <person name="Strong C."/>
            <person name="Farmer C."/>
            <person name="Delahaunty K."/>
            <person name="Markovic C."/>
            <person name="Hall O."/>
            <person name="Minx P."/>
            <person name="Tomlinson C."/>
            <person name="Mitreva M."/>
            <person name="Nelson J."/>
            <person name="Hou S."/>
            <person name="Wollam A."/>
            <person name="Pepin K.H."/>
            <person name="Johnson M."/>
            <person name="Bhonagiri V."/>
            <person name="Nash W.E."/>
            <person name="Warren W."/>
            <person name="Chinwalla A."/>
            <person name="Mardis E.R."/>
            <person name="Wilson R.K."/>
        </authorList>
    </citation>
    <scope>NUCLEOTIDE SEQUENCE [LARGE SCALE GENOMIC DNA]</scope>
    <source>
        <strain evidence="1 2">DSM 20093</strain>
    </source>
</reference>